<accession>A0ABT3YK02</accession>
<reference evidence="1" key="1">
    <citation type="submission" date="2022-10" db="EMBL/GenBank/DDBJ databases">
        <title>Hoeflea sp. J2-29, isolated from marine algae.</title>
        <authorList>
            <person name="Kristyanto S."/>
            <person name="Kim J.M."/>
            <person name="Jeon C.O."/>
        </authorList>
    </citation>
    <scope>NUCLEOTIDE SEQUENCE</scope>
    <source>
        <strain evidence="1">J2-29</strain>
    </source>
</reference>
<sequence length="236" mass="26673">MALGLQGFGAAVAGEAAAWSFKLHPHPEVQDLTLSERRLRDSIDFERYPHIYPACLDQVDVDYAIYQGRYPAFSRQGEPAENLRAWKRHIVRQLYPGFSICVAGLPAYALQFHEAELEEVGIVFCGRFSGQAKSPIDMFFQAQIREALDFAVDGNRGVAFGVLLYSPARSAVRLNPDVEYYFRKSFENDDDYLPRDWDSSHLIDQLTDQRKAFVEDAVKRRDLQAVLDTTADCAAG</sequence>
<evidence type="ECO:0000313" key="1">
    <source>
        <dbReference type="EMBL" id="MCY0096232.1"/>
    </source>
</evidence>
<dbReference type="Proteomes" id="UP001081283">
    <property type="component" value="Unassembled WGS sequence"/>
</dbReference>
<organism evidence="1 2">
    <name type="scientific">Hoeflea ulvae</name>
    <dbReference type="NCBI Taxonomy" id="2983764"/>
    <lineage>
        <taxon>Bacteria</taxon>
        <taxon>Pseudomonadati</taxon>
        <taxon>Pseudomonadota</taxon>
        <taxon>Alphaproteobacteria</taxon>
        <taxon>Hyphomicrobiales</taxon>
        <taxon>Rhizobiaceae</taxon>
        <taxon>Hoeflea</taxon>
    </lineage>
</organism>
<dbReference type="RefSeq" id="WP_267614069.1">
    <property type="nucleotide sequence ID" value="NZ_JAOVZQ010000001.1"/>
</dbReference>
<proteinExistence type="predicted"/>
<keyword evidence="2" id="KW-1185">Reference proteome</keyword>
<dbReference type="EMBL" id="JAOVZQ010000001">
    <property type="protein sequence ID" value="MCY0096232.1"/>
    <property type="molecule type" value="Genomic_DNA"/>
</dbReference>
<name>A0ABT3YK02_9HYPH</name>
<evidence type="ECO:0000313" key="2">
    <source>
        <dbReference type="Proteomes" id="UP001081283"/>
    </source>
</evidence>
<protein>
    <submittedName>
        <fullName evidence="1">Uncharacterized protein</fullName>
    </submittedName>
</protein>
<gene>
    <name evidence="1" type="ORF">OEG82_19760</name>
</gene>
<comment type="caution">
    <text evidence="1">The sequence shown here is derived from an EMBL/GenBank/DDBJ whole genome shotgun (WGS) entry which is preliminary data.</text>
</comment>